<dbReference type="RefSeq" id="WP_146808425.1">
    <property type="nucleotide sequence ID" value="NZ_BJXX01000023.1"/>
</dbReference>
<gene>
    <name evidence="4" type="ORF">ADA01nite_05860</name>
</gene>
<keyword evidence="1" id="KW-0479">Metal-binding</keyword>
<sequence>MNKDKLAHEIVEAGRRIYQSGFVAANDGNISVRIDTEHVLITPSGVSKGFMEADALLLVNLTSGETIEGQGRPSTESAMHFDIYRHRPDVQAIVHAHPPTATGFAVAGIPLDELALPELIVTMGTIPLAPYATPGTEALPETLRPFYKEHDAILLANHGAVTMGQSLTEALFKMESVEMCAKILFTARMLGRVQELSDEQVDRLVDARSFYGLKGAHPGKKIIEQRRNKEEKS</sequence>
<dbReference type="GO" id="GO:0005829">
    <property type="term" value="C:cytosol"/>
    <property type="evidence" value="ECO:0007669"/>
    <property type="project" value="TreeGrafter"/>
</dbReference>
<dbReference type="Proteomes" id="UP000321157">
    <property type="component" value="Unassembled WGS sequence"/>
</dbReference>
<proteinExistence type="predicted"/>
<dbReference type="PANTHER" id="PTHR22789:SF0">
    <property type="entry name" value="3-OXO-TETRONATE 4-PHOSPHATE DECARBOXYLASE-RELATED"/>
    <property type="match status" value="1"/>
</dbReference>
<dbReference type="InterPro" id="IPR050197">
    <property type="entry name" value="Aldolase_class_II_sugar_metab"/>
</dbReference>
<dbReference type="InterPro" id="IPR036409">
    <property type="entry name" value="Aldolase_II/adducin_N_sf"/>
</dbReference>
<keyword evidence="2" id="KW-0456">Lyase</keyword>
<evidence type="ECO:0000259" key="3">
    <source>
        <dbReference type="SMART" id="SM01007"/>
    </source>
</evidence>
<accession>A0A511V2I1</accession>
<dbReference type="PANTHER" id="PTHR22789">
    <property type="entry name" value="FUCULOSE PHOSPHATE ALDOLASE"/>
    <property type="match status" value="1"/>
</dbReference>
<dbReference type="SUPFAM" id="SSF53639">
    <property type="entry name" value="AraD/HMP-PK domain-like"/>
    <property type="match status" value="1"/>
</dbReference>
<name>A0A511V2I1_9BACL</name>
<dbReference type="GO" id="GO:0016832">
    <property type="term" value="F:aldehyde-lyase activity"/>
    <property type="evidence" value="ECO:0007669"/>
    <property type="project" value="TreeGrafter"/>
</dbReference>
<evidence type="ECO:0000313" key="5">
    <source>
        <dbReference type="Proteomes" id="UP000321157"/>
    </source>
</evidence>
<dbReference type="SMART" id="SM01007">
    <property type="entry name" value="Aldolase_II"/>
    <property type="match status" value="1"/>
</dbReference>
<evidence type="ECO:0000313" key="4">
    <source>
        <dbReference type="EMBL" id="GEN33126.1"/>
    </source>
</evidence>
<dbReference type="Pfam" id="PF00596">
    <property type="entry name" value="Aldolase_II"/>
    <property type="match status" value="1"/>
</dbReference>
<dbReference type="InterPro" id="IPR001303">
    <property type="entry name" value="Aldolase_II/adducin_N"/>
</dbReference>
<evidence type="ECO:0000256" key="2">
    <source>
        <dbReference type="ARBA" id="ARBA00023239"/>
    </source>
</evidence>
<protein>
    <submittedName>
        <fullName evidence="4">Aldolase</fullName>
    </submittedName>
</protein>
<dbReference type="GO" id="GO:0019323">
    <property type="term" value="P:pentose catabolic process"/>
    <property type="evidence" value="ECO:0007669"/>
    <property type="project" value="TreeGrafter"/>
</dbReference>
<dbReference type="GO" id="GO:0046872">
    <property type="term" value="F:metal ion binding"/>
    <property type="evidence" value="ECO:0007669"/>
    <property type="project" value="UniProtKB-KW"/>
</dbReference>
<dbReference type="Gene3D" id="3.40.225.10">
    <property type="entry name" value="Class II aldolase/adducin N-terminal domain"/>
    <property type="match status" value="1"/>
</dbReference>
<comment type="caution">
    <text evidence="4">The sequence shown here is derived from an EMBL/GenBank/DDBJ whole genome shotgun (WGS) entry which is preliminary data.</text>
</comment>
<organism evidence="4 5">
    <name type="scientific">Aneurinibacillus danicus</name>
    <dbReference type="NCBI Taxonomy" id="267746"/>
    <lineage>
        <taxon>Bacteria</taxon>
        <taxon>Bacillati</taxon>
        <taxon>Bacillota</taxon>
        <taxon>Bacilli</taxon>
        <taxon>Bacillales</taxon>
        <taxon>Paenibacillaceae</taxon>
        <taxon>Aneurinibacillus group</taxon>
        <taxon>Aneurinibacillus</taxon>
    </lineage>
</organism>
<reference evidence="4 5" key="1">
    <citation type="submission" date="2019-07" db="EMBL/GenBank/DDBJ databases">
        <title>Whole genome shotgun sequence of Aneurinibacillus danicus NBRC 102444.</title>
        <authorList>
            <person name="Hosoyama A."/>
            <person name="Uohara A."/>
            <person name="Ohji S."/>
            <person name="Ichikawa N."/>
        </authorList>
    </citation>
    <scope>NUCLEOTIDE SEQUENCE [LARGE SCALE GENOMIC DNA]</scope>
    <source>
        <strain evidence="4 5">NBRC 102444</strain>
    </source>
</reference>
<dbReference type="AlphaFoldDB" id="A0A511V2I1"/>
<dbReference type="EMBL" id="BJXX01000023">
    <property type="protein sequence ID" value="GEN33126.1"/>
    <property type="molecule type" value="Genomic_DNA"/>
</dbReference>
<keyword evidence="5" id="KW-1185">Reference proteome</keyword>
<feature type="domain" description="Class II aldolase/adducin N-terminal" evidence="3">
    <location>
        <begin position="8"/>
        <end position="185"/>
    </location>
</feature>
<dbReference type="OrthoDB" id="9794581at2"/>
<evidence type="ECO:0000256" key="1">
    <source>
        <dbReference type="ARBA" id="ARBA00022723"/>
    </source>
</evidence>